<evidence type="ECO:0000313" key="1">
    <source>
        <dbReference type="Ensembl" id="ENSOARP00020019991.2"/>
    </source>
</evidence>
<gene>
    <name evidence="1" type="primary">FXYD1</name>
</gene>
<reference evidence="1" key="3">
    <citation type="submission" date="2025-09" db="UniProtKB">
        <authorList>
            <consortium name="Ensembl"/>
        </authorList>
    </citation>
    <scope>IDENTIFICATION</scope>
</reference>
<protein>
    <submittedName>
        <fullName evidence="1">Phospholemman</fullName>
    </submittedName>
</protein>
<reference evidence="1" key="2">
    <citation type="submission" date="2025-08" db="UniProtKB">
        <authorList>
            <consortium name="Ensembl"/>
        </authorList>
    </citation>
    <scope>IDENTIFICATION</scope>
</reference>
<accession>A0AC11BWM1</accession>
<reference evidence="1" key="1">
    <citation type="submission" date="2020-11" db="EMBL/GenBank/DDBJ databases">
        <authorList>
            <person name="Davenport K.M."/>
            <person name="Bickhart D.M."/>
            <person name="Smith T.P.L."/>
            <person name="Murdoch B.M."/>
            <person name="Rosen B.D."/>
        </authorList>
    </citation>
    <scope>NUCLEOTIDE SEQUENCE [LARGE SCALE GENOMIC DNA]</scope>
    <source>
        <strain evidence="1">OAR_USU_Benz2616</strain>
    </source>
</reference>
<name>A0AC11BWM1_SHEEP</name>
<organism evidence="1">
    <name type="scientific">Ovis aries</name>
    <name type="common">Sheep</name>
    <dbReference type="NCBI Taxonomy" id="9940"/>
    <lineage>
        <taxon>Eukaryota</taxon>
        <taxon>Metazoa</taxon>
        <taxon>Chordata</taxon>
        <taxon>Craniata</taxon>
        <taxon>Vertebrata</taxon>
        <taxon>Euteleostomi</taxon>
        <taxon>Mammalia</taxon>
        <taxon>Eutheria</taxon>
        <taxon>Laurasiatheria</taxon>
        <taxon>Artiodactyla</taxon>
        <taxon>Ruminantia</taxon>
        <taxon>Pecora</taxon>
        <taxon>Bovidae</taxon>
        <taxon>Caprinae</taxon>
        <taxon>Ovis</taxon>
    </lineage>
</organism>
<proteinExistence type="predicted"/>
<dbReference type="Ensembl" id="ENSOART00020024115.2">
    <property type="protein sequence ID" value="ENSOARP00020019991.2"/>
    <property type="gene ID" value="ENSOARG00020015745.2"/>
</dbReference>
<sequence length="263" mass="28801">MPCSNQKFGERAPSPLQPHCVSVCIAHACIVPTPGICLLSQSHQPEPHVTCLVLSAGERCHPEAGQGMFSLFSLLPEEEKGWPFPRGQLVAVRQPGLTQAGLCMTPKWGEEGCCHGGLCEANSSRVKWEIFIPRVRQRAGQRPRAGEPGYYGHSEAVVCGQVALGRFLAVSSLAVSVSPPGWGEASALPCQEAPQEHDPFTYDYQSLRIGGLIIAGILFILGILIVLSRRCRCKFNQQQRTGEPDEEEGTFRSSIRRLSTRRR</sequence>